<feature type="domain" description="Calcineurin-like phosphoesterase" evidence="5">
    <location>
        <begin position="235"/>
        <end position="531"/>
    </location>
</feature>
<protein>
    <submittedName>
        <fullName evidence="6">Metallophosphoesterase</fullName>
    </submittedName>
</protein>
<organism evidence="6 7">
    <name type="scientific">Caldimonas mangrovi</name>
    <dbReference type="NCBI Taxonomy" id="2944811"/>
    <lineage>
        <taxon>Bacteria</taxon>
        <taxon>Pseudomonadati</taxon>
        <taxon>Pseudomonadota</taxon>
        <taxon>Betaproteobacteria</taxon>
        <taxon>Burkholderiales</taxon>
        <taxon>Sphaerotilaceae</taxon>
        <taxon>Caldimonas</taxon>
    </lineage>
</organism>
<evidence type="ECO:0000313" key="7">
    <source>
        <dbReference type="Proteomes" id="UP001165541"/>
    </source>
</evidence>
<sequence length="629" mass="68797">MYISNTDLLPPLFDRVLAYFDVKRSGHLLREDIVKGLENGIINAAAAHVRAQVERPVQPGTARTVEPGMGLGIAPPVAPGVSMTLTTSDRLSGADISRAALVQQLQAHTDLDAALIEIALLLVEAQIDLRLKGGVAFKISGIEFSRPNTERPGAELPPDTAMWCRSVLAPALQSATEDRPSVWTAFGKRRPAGIRVLIDTLQLSGTLRDAVPYEIRVDRHLVEPLLAEPRSDQRIRLLHISDLHLAADLSEPGRKLARPVLAPTHSFDTARFVASAVSSLQPRYDAVVATGDLTTDGARESFETVLQYVQSGSITGANPMRIAAYGLNASRSQRILLPGNHDRYAGATVTGQRLDLTCEEVLGTPRGYPYLLGYRPHGREADSLTLLFLVFDSSLQAGRGSGLSPADWARALAKGEIRDAELLQARKLIENKAAQPRVERIGGGFIDFNPGKTLRIALLHHHPVTKYAKPATPGDSSTFFGWMKEKLVKPVQDYQGQQVAENMAMENSDAFLRCCFDCGIQLVLFGHQHDPYQRLILDKVTPAAASPFGPGAGYMRAFCCPTTLQYDAPANGFYVFDFESETRVEWSMHGNQRVDGQPAAPMKLLQRKSFDLSVPPSAEELEECYALEH</sequence>
<evidence type="ECO:0000256" key="1">
    <source>
        <dbReference type="ARBA" id="ARBA00022723"/>
    </source>
</evidence>
<evidence type="ECO:0000256" key="2">
    <source>
        <dbReference type="ARBA" id="ARBA00022801"/>
    </source>
</evidence>
<dbReference type="InterPro" id="IPR050884">
    <property type="entry name" value="CNP_phosphodiesterase-III"/>
</dbReference>
<proteinExistence type="inferred from homology"/>
<dbReference type="Proteomes" id="UP001165541">
    <property type="component" value="Unassembled WGS sequence"/>
</dbReference>
<keyword evidence="7" id="KW-1185">Reference proteome</keyword>
<dbReference type="PANTHER" id="PTHR42988">
    <property type="entry name" value="PHOSPHOHYDROLASE"/>
    <property type="match status" value="1"/>
</dbReference>
<keyword evidence="1" id="KW-0479">Metal-binding</keyword>
<evidence type="ECO:0000256" key="4">
    <source>
        <dbReference type="ARBA" id="ARBA00025742"/>
    </source>
</evidence>
<dbReference type="RefSeq" id="WP_251779759.1">
    <property type="nucleotide sequence ID" value="NZ_JAMKFE010000011.1"/>
</dbReference>
<keyword evidence="3" id="KW-0408">Iron</keyword>
<dbReference type="SUPFAM" id="SSF56300">
    <property type="entry name" value="Metallo-dependent phosphatases"/>
    <property type="match status" value="1"/>
</dbReference>
<name>A0ABT0YSK7_9BURK</name>
<comment type="similarity">
    <text evidence="4">Belongs to the cyclic nucleotide phosphodiesterase class-III family.</text>
</comment>
<evidence type="ECO:0000256" key="3">
    <source>
        <dbReference type="ARBA" id="ARBA00023004"/>
    </source>
</evidence>
<reference evidence="6" key="1">
    <citation type="submission" date="2022-05" db="EMBL/GenBank/DDBJ databases">
        <title>Schlegelella sp. nov., isolated from mangrove soil.</title>
        <authorList>
            <person name="Liu Y."/>
            <person name="Ge X."/>
            <person name="Liu W."/>
        </authorList>
    </citation>
    <scope>NUCLEOTIDE SEQUENCE</scope>
    <source>
        <strain evidence="6">S2-27</strain>
    </source>
</reference>
<dbReference type="InterPro" id="IPR004843">
    <property type="entry name" value="Calcineurin-like_PHP"/>
</dbReference>
<keyword evidence="2" id="KW-0378">Hydrolase</keyword>
<accession>A0ABT0YSK7</accession>
<dbReference type="Gene3D" id="3.60.21.10">
    <property type="match status" value="1"/>
</dbReference>
<dbReference type="InterPro" id="IPR029052">
    <property type="entry name" value="Metallo-depent_PP-like"/>
</dbReference>
<dbReference type="EMBL" id="JAMKFE010000011">
    <property type="protein sequence ID" value="MCM5681272.1"/>
    <property type="molecule type" value="Genomic_DNA"/>
</dbReference>
<evidence type="ECO:0000259" key="5">
    <source>
        <dbReference type="Pfam" id="PF00149"/>
    </source>
</evidence>
<evidence type="ECO:0000313" key="6">
    <source>
        <dbReference type="EMBL" id="MCM5681272.1"/>
    </source>
</evidence>
<dbReference type="PANTHER" id="PTHR42988:SF2">
    <property type="entry name" value="CYCLIC NUCLEOTIDE PHOSPHODIESTERASE CBUA0032-RELATED"/>
    <property type="match status" value="1"/>
</dbReference>
<dbReference type="Pfam" id="PF00149">
    <property type="entry name" value="Metallophos"/>
    <property type="match status" value="1"/>
</dbReference>
<comment type="caution">
    <text evidence="6">The sequence shown here is derived from an EMBL/GenBank/DDBJ whole genome shotgun (WGS) entry which is preliminary data.</text>
</comment>
<gene>
    <name evidence="6" type="ORF">M8A51_17235</name>
</gene>